<proteinExistence type="inferred from homology"/>
<protein>
    <submittedName>
        <fullName evidence="3">Sulfotransfer_1 domain-containing protein</fullName>
    </submittedName>
</protein>
<organism evidence="3 4">
    <name type="scientific">Pristionchus pacificus</name>
    <name type="common">Parasitic nematode worm</name>
    <dbReference type="NCBI Taxonomy" id="54126"/>
    <lineage>
        <taxon>Eukaryota</taxon>
        <taxon>Metazoa</taxon>
        <taxon>Ecdysozoa</taxon>
        <taxon>Nematoda</taxon>
        <taxon>Chromadorea</taxon>
        <taxon>Rhabditida</taxon>
        <taxon>Rhabditina</taxon>
        <taxon>Diplogasteromorpha</taxon>
        <taxon>Diplogasteroidea</taxon>
        <taxon>Neodiplogasteridae</taxon>
        <taxon>Pristionchus</taxon>
    </lineage>
</organism>
<sequence length="414" mass="47073">MHNRPSITWHTVVAYRGGMKEGGEEEATELANCKEVMSALLPRMSIIDNKYRETKCTVDSIRSAKQMRPRTDDVFICTYPKSGTTWLQHIVHQLLDKAEYESGGEANALFFVSPMLERFGAEYAETLPSPRILKSHLAYDEIPKGGGAKYIYACRNPKDCLNSYYHHYTNHKILDFERGEFDVFFELFMSGRVASGDYFDHLSSWLQGIQNGHENILLLKYEDMVADLRASVIQIGSFLGGKAAELVQNEEHLMRIVESSTFSSMKTNQQRFYPNGISFRKDSFVRKGGSRDWTNKFSHEQSLKIDRRLKEECSETIAVNWWLTEMEWNVSRYFLSISTYSTFAFVPLSPPLSILSFLSVFCVIRLAFLLPGIVANTASLTALENASSNQMGRIEMTSRAIVVNMEEALNGAGR</sequence>
<dbReference type="GO" id="GO:0051923">
    <property type="term" value="P:sulfation"/>
    <property type="evidence" value="ECO:0000318"/>
    <property type="project" value="GO_Central"/>
</dbReference>
<dbReference type="InterPro" id="IPR000863">
    <property type="entry name" value="Sulfotransferase_dom"/>
</dbReference>
<dbReference type="Proteomes" id="UP000005239">
    <property type="component" value="Unassembled WGS sequence"/>
</dbReference>
<name>A0A2A6CQ66_PRIPA</name>
<evidence type="ECO:0000313" key="4">
    <source>
        <dbReference type="Proteomes" id="UP000005239"/>
    </source>
</evidence>
<keyword evidence="2" id="KW-0808">Transferase</keyword>
<dbReference type="EnsemblMetazoa" id="PPA06620.1">
    <property type="protein sequence ID" value="PPA06620.1"/>
    <property type="gene ID" value="WBGene00096174"/>
</dbReference>
<gene>
    <name evidence="3" type="primary">WBGene00096174</name>
</gene>
<dbReference type="SUPFAM" id="SSF52540">
    <property type="entry name" value="P-loop containing nucleoside triphosphate hydrolases"/>
    <property type="match status" value="1"/>
</dbReference>
<dbReference type="Pfam" id="PF00685">
    <property type="entry name" value="Sulfotransfer_1"/>
    <property type="match status" value="1"/>
</dbReference>
<evidence type="ECO:0000313" key="3">
    <source>
        <dbReference type="EnsemblMetazoa" id="PPA06620.1"/>
    </source>
</evidence>
<reference evidence="4" key="1">
    <citation type="journal article" date="2008" name="Nat. Genet.">
        <title>The Pristionchus pacificus genome provides a unique perspective on nematode lifestyle and parasitism.</title>
        <authorList>
            <person name="Dieterich C."/>
            <person name="Clifton S.W."/>
            <person name="Schuster L.N."/>
            <person name="Chinwalla A."/>
            <person name="Delehaunty K."/>
            <person name="Dinkelacker I."/>
            <person name="Fulton L."/>
            <person name="Fulton R."/>
            <person name="Godfrey J."/>
            <person name="Minx P."/>
            <person name="Mitreva M."/>
            <person name="Roeseler W."/>
            <person name="Tian H."/>
            <person name="Witte H."/>
            <person name="Yang S.P."/>
            <person name="Wilson R.K."/>
            <person name="Sommer R.J."/>
        </authorList>
    </citation>
    <scope>NUCLEOTIDE SEQUENCE [LARGE SCALE GENOMIC DNA]</scope>
    <source>
        <strain evidence="4">PS312</strain>
    </source>
</reference>
<dbReference type="InterPro" id="IPR027417">
    <property type="entry name" value="P-loop_NTPase"/>
</dbReference>
<evidence type="ECO:0000256" key="2">
    <source>
        <dbReference type="ARBA" id="ARBA00022679"/>
    </source>
</evidence>
<reference evidence="3" key="2">
    <citation type="submission" date="2022-06" db="UniProtKB">
        <authorList>
            <consortium name="EnsemblMetazoa"/>
        </authorList>
    </citation>
    <scope>IDENTIFICATION</scope>
    <source>
        <strain evidence="3">PS312</strain>
    </source>
</reference>
<keyword evidence="4" id="KW-1185">Reference proteome</keyword>
<dbReference type="GO" id="GO:0005737">
    <property type="term" value="C:cytoplasm"/>
    <property type="evidence" value="ECO:0000318"/>
    <property type="project" value="GO_Central"/>
</dbReference>
<accession>A0A2A6CQ66</accession>
<dbReference type="PANTHER" id="PTHR11783">
    <property type="entry name" value="SULFOTRANSFERASE SULT"/>
    <property type="match status" value="1"/>
</dbReference>
<dbReference type="GO" id="GO:0008146">
    <property type="term" value="F:sulfotransferase activity"/>
    <property type="evidence" value="ECO:0000318"/>
    <property type="project" value="GO_Central"/>
</dbReference>
<dbReference type="Gene3D" id="3.40.50.300">
    <property type="entry name" value="P-loop containing nucleotide triphosphate hydrolases"/>
    <property type="match status" value="1"/>
</dbReference>
<evidence type="ECO:0000256" key="1">
    <source>
        <dbReference type="ARBA" id="ARBA00005771"/>
    </source>
</evidence>
<dbReference type="OrthoDB" id="205623at2759"/>
<dbReference type="AlphaFoldDB" id="A0A2A6CQ66"/>
<accession>A0A8R1U5R4</accession>
<comment type="similarity">
    <text evidence="1">Belongs to the sulfotransferase 1 family.</text>
</comment>